<protein>
    <submittedName>
        <fullName evidence="1">Uncharacterized protein</fullName>
    </submittedName>
</protein>
<dbReference type="AlphaFoldDB" id="A0AAE0XEM4"/>
<dbReference type="EMBL" id="JAWDGP010008105">
    <property type="protein sequence ID" value="KAK3691081.1"/>
    <property type="molecule type" value="Genomic_DNA"/>
</dbReference>
<proteinExistence type="predicted"/>
<name>A0AAE0XEM4_9GAST</name>
<organism evidence="1 2">
    <name type="scientific">Elysia crispata</name>
    <name type="common">lettuce slug</name>
    <dbReference type="NCBI Taxonomy" id="231223"/>
    <lineage>
        <taxon>Eukaryota</taxon>
        <taxon>Metazoa</taxon>
        <taxon>Spiralia</taxon>
        <taxon>Lophotrochozoa</taxon>
        <taxon>Mollusca</taxon>
        <taxon>Gastropoda</taxon>
        <taxon>Heterobranchia</taxon>
        <taxon>Euthyneura</taxon>
        <taxon>Panpulmonata</taxon>
        <taxon>Sacoglossa</taxon>
        <taxon>Placobranchoidea</taxon>
        <taxon>Plakobranchidae</taxon>
        <taxon>Elysia</taxon>
    </lineage>
</organism>
<gene>
    <name evidence="1" type="ORF">RRG08_049385</name>
</gene>
<dbReference type="Proteomes" id="UP001283361">
    <property type="component" value="Unassembled WGS sequence"/>
</dbReference>
<reference evidence="1" key="1">
    <citation type="journal article" date="2023" name="G3 (Bethesda)">
        <title>A reference genome for the long-term kleptoplast-retaining sea slug Elysia crispata morphotype clarki.</title>
        <authorList>
            <person name="Eastman K.E."/>
            <person name="Pendleton A.L."/>
            <person name="Shaikh M.A."/>
            <person name="Suttiyut T."/>
            <person name="Ogas R."/>
            <person name="Tomko P."/>
            <person name="Gavelis G."/>
            <person name="Widhalm J.R."/>
            <person name="Wisecaver J.H."/>
        </authorList>
    </citation>
    <scope>NUCLEOTIDE SEQUENCE</scope>
    <source>
        <strain evidence="1">ECLA1</strain>
    </source>
</reference>
<comment type="caution">
    <text evidence="1">The sequence shown here is derived from an EMBL/GenBank/DDBJ whole genome shotgun (WGS) entry which is preliminary data.</text>
</comment>
<evidence type="ECO:0000313" key="2">
    <source>
        <dbReference type="Proteomes" id="UP001283361"/>
    </source>
</evidence>
<accession>A0AAE0XEM4</accession>
<keyword evidence="2" id="KW-1185">Reference proteome</keyword>
<evidence type="ECO:0000313" key="1">
    <source>
        <dbReference type="EMBL" id="KAK3691081.1"/>
    </source>
</evidence>
<sequence>MRGGRYQEPLVQAAVAKTKSSSGGWEGVMRGRSIVVVFASSSFHTQSRKKFVSIVSLVFHNLRQEGSMTTVCEYRLTRIPQPPPRRFYDNSL</sequence>